<proteinExistence type="predicted"/>
<dbReference type="AlphaFoldDB" id="A0AAW9RMJ9"/>
<evidence type="ECO:0000313" key="2">
    <source>
        <dbReference type="EMBL" id="MEJ8569510.1"/>
    </source>
</evidence>
<dbReference type="Proteomes" id="UP001359886">
    <property type="component" value="Unassembled WGS sequence"/>
</dbReference>
<feature type="signal peptide" evidence="1">
    <location>
        <begin position="1"/>
        <end position="28"/>
    </location>
</feature>
<sequence length="424" mass="43918">MSRASTFRQRASWLILLAGCLASSVTQAGLCLVDKDAAGANNGTTWEDAYTHLAGAMLHSHCDELWVAGGTYTPTDSQDPQGRFILQPGIEVYGGFAGTETEREQRDPRANPTILSGDLGDGIHSIALVFFEGFDHDQDPPPAPQVLDGFTVTGGVTSSINEFGAGIYIDAGTHIGVQRECNPILRNLIIEGNAAGTGGGGVFIDATIDGFSSPIFENVTFINNTALSGAAMYIDGHGAAACPTLNNVTFVDNHAEDFAGGILLIQNVTEACLVMNNATFSGNTSGISGSAITISAEGSTGGTPTFNNIIVWGNPTGDDKQFADLHPVAEINNSVIESGCPTGSTCNNLVSTDPFLGALGDHGGLTPTMPISKSGSAFDAGDDATCLPTDQRGVPRPQGEHCDIGAYEKPVGFFADGFESAPPP</sequence>
<feature type="chain" id="PRO_5043623049" evidence="1">
    <location>
        <begin position="29"/>
        <end position="424"/>
    </location>
</feature>
<reference evidence="2 3" key="1">
    <citation type="submission" date="2024-02" db="EMBL/GenBank/DDBJ databases">
        <title>A novel Wenzhouxiangellaceae bacterium, isolated from coastal sediments.</title>
        <authorList>
            <person name="Du Z.-J."/>
            <person name="Ye Y.-Q."/>
            <person name="Zhang X.-Y."/>
        </authorList>
    </citation>
    <scope>NUCLEOTIDE SEQUENCE [LARGE SCALE GENOMIC DNA]</scope>
    <source>
        <strain evidence="2 3">CH-27</strain>
    </source>
</reference>
<dbReference type="NCBIfam" id="NF041518">
    <property type="entry name" value="choice_anch_Q"/>
    <property type="match status" value="1"/>
</dbReference>
<evidence type="ECO:0000313" key="3">
    <source>
        <dbReference type="Proteomes" id="UP001359886"/>
    </source>
</evidence>
<dbReference type="EMBL" id="JAZHOG010000015">
    <property type="protein sequence ID" value="MEJ8569510.1"/>
    <property type="molecule type" value="Genomic_DNA"/>
</dbReference>
<dbReference type="InterPro" id="IPR059226">
    <property type="entry name" value="Choice_anch_Q_dom"/>
</dbReference>
<evidence type="ECO:0000256" key="1">
    <source>
        <dbReference type="SAM" id="SignalP"/>
    </source>
</evidence>
<protein>
    <submittedName>
        <fullName evidence="2">Choice-of-anchor Q domain-containing protein</fullName>
    </submittedName>
</protein>
<organism evidence="2 3">
    <name type="scientific">Elongatibacter sediminis</name>
    <dbReference type="NCBI Taxonomy" id="3119006"/>
    <lineage>
        <taxon>Bacteria</taxon>
        <taxon>Pseudomonadati</taxon>
        <taxon>Pseudomonadota</taxon>
        <taxon>Gammaproteobacteria</taxon>
        <taxon>Chromatiales</taxon>
        <taxon>Wenzhouxiangellaceae</taxon>
        <taxon>Elongatibacter</taxon>
    </lineage>
</organism>
<dbReference type="Gene3D" id="2.160.20.10">
    <property type="entry name" value="Single-stranded right-handed beta-helix, Pectin lyase-like"/>
    <property type="match status" value="1"/>
</dbReference>
<comment type="caution">
    <text evidence="2">The sequence shown here is derived from an EMBL/GenBank/DDBJ whole genome shotgun (WGS) entry which is preliminary data.</text>
</comment>
<dbReference type="InterPro" id="IPR012334">
    <property type="entry name" value="Pectin_lyas_fold"/>
</dbReference>
<dbReference type="InterPro" id="IPR011050">
    <property type="entry name" value="Pectin_lyase_fold/virulence"/>
</dbReference>
<gene>
    <name evidence="2" type="ORF">V3330_17920</name>
</gene>
<dbReference type="SUPFAM" id="SSF51126">
    <property type="entry name" value="Pectin lyase-like"/>
    <property type="match status" value="1"/>
</dbReference>
<name>A0AAW9RMJ9_9GAMM</name>
<keyword evidence="1" id="KW-0732">Signal</keyword>
<accession>A0AAW9RMJ9</accession>
<keyword evidence="3" id="KW-1185">Reference proteome</keyword>